<dbReference type="Gene3D" id="2.60.40.10">
    <property type="entry name" value="Immunoglobulins"/>
    <property type="match status" value="1"/>
</dbReference>
<dbReference type="GO" id="GO:0030246">
    <property type="term" value="F:carbohydrate binding"/>
    <property type="evidence" value="ECO:0007669"/>
    <property type="project" value="InterPro"/>
</dbReference>
<dbReference type="InterPro" id="IPR008979">
    <property type="entry name" value="Galactose-bd-like_sf"/>
</dbReference>
<dbReference type="Gene3D" id="2.60.120.260">
    <property type="entry name" value="Galactose-binding domain-like"/>
    <property type="match status" value="1"/>
</dbReference>
<dbReference type="AlphaFoldDB" id="W0RRR6"/>
<dbReference type="Gene3D" id="3.20.20.80">
    <property type="entry name" value="Glycosidases"/>
    <property type="match status" value="1"/>
</dbReference>
<dbReference type="EMBL" id="CP007129">
    <property type="protein sequence ID" value="AHG92263.1"/>
    <property type="molecule type" value="Genomic_DNA"/>
</dbReference>
<dbReference type="InterPro" id="IPR006102">
    <property type="entry name" value="Ig-like_GH2"/>
</dbReference>
<keyword evidence="4 9" id="KW-0378">Hydrolase</keyword>
<dbReference type="EC" id="3.2.1.23" evidence="3"/>
<organism evidence="9 10">
    <name type="scientific">Gemmatirosa kalamazoonensis</name>
    <dbReference type="NCBI Taxonomy" id="861299"/>
    <lineage>
        <taxon>Bacteria</taxon>
        <taxon>Pseudomonadati</taxon>
        <taxon>Gemmatimonadota</taxon>
        <taxon>Gemmatimonadia</taxon>
        <taxon>Gemmatimonadales</taxon>
        <taxon>Gemmatimonadaceae</taxon>
        <taxon>Gemmatirosa</taxon>
    </lineage>
</organism>
<dbReference type="PRINTS" id="PR00132">
    <property type="entry name" value="GLHYDRLASE2"/>
</dbReference>
<keyword evidence="9" id="KW-0614">Plasmid</keyword>
<dbReference type="InterPro" id="IPR011013">
    <property type="entry name" value="Gal_mutarotase_sf_dom"/>
</dbReference>
<dbReference type="Proteomes" id="UP000019151">
    <property type="component" value="Plasmid 1"/>
</dbReference>
<dbReference type="SUPFAM" id="SSF49303">
    <property type="entry name" value="beta-Galactosidase/glucuronidase domain"/>
    <property type="match status" value="1"/>
</dbReference>
<dbReference type="InterPro" id="IPR036156">
    <property type="entry name" value="Beta-gal/glucu_dom_sf"/>
</dbReference>
<dbReference type="GO" id="GO:0004565">
    <property type="term" value="F:beta-galactosidase activity"/>
    <property type="evidence" value="ECO:0007669"/>
    <property type="project" value="UniProtKB-EC"/>
</dbReference>
<geneLocation type="plasmid" evidence="9 10">
    <name>1</name>
</geneLocation>
<dbReference type="Pfam" id="PF02836">
    <property type="entry name" value="Glyco_hydro_2_C"/>
    <property type="match status" value="1"/>
</dbReference>
<dbReference type="InterPro" id="IPR017853">
    <property type="entry name" value="GH"/>
</dbReference>
<dbReference type="OrthoDB" id="9762066at2"/>
<name>W0RRR6_9BACT</name>
<keyword evidence="5" id="KW-0326">Glycosidase</keyword>
<dbReference type="InterPro" id="IPR006101">
    <property type="entry name" value="Glyco_hydro_2"/>
</dbReference>
<dbReference type="HOGENOM" id="CLU_007798_0_0_0"/>
<evidence type="ECO:0000256" key="5">
    <source>
        <dbReference type="ARBA" id="ARBA00023295"/>
    </source>
</evidence>
<dbReference type="SUPFAM" id="SSF51445">
    <property type="entry name" value="(Trans)glycosidases"/>
    <property type="match status" value="1"/>
</dbReference>
<evidence type="ECO:0000256" key="3">
    <source>
        <dbReference type="ARBA" id="ARBA00012756"/>
    </source>
</evidence>
<dbReference type="SUPFAM" id="SSF74650">
    <property type="entry name" value="Galactose mutarotase-like"/>
    <property type="match status" value="1"/>
</dbReference>
<accession>W0RRR6</accession>
<dbReference type="GO" id="GO:0009341">
    <property type="term" value="C:beta-galactosidase complex"/>
    <property type="evidence" value="ECO:0007669"/>
    <property type="project" value="TreeGrafter"/>
</dbReference>
<evidence type="ECO:0000313" key="9">
    <source>
        <dbReference type="EMBL" id="AHG92263.1"/>
    </source>
</evidence>
<feature type="domain" description="Glycosyl hydrolases family 2 sugar binding" evidence="8">
    <location>
        <begin position="50"/>
        <end position="180"/>
    </location>
</feature>
<comment type="similarity">
    <text evidence="2">Belongs to the glycosyl hydrolase 2 family.</text>
</comment>
<dbReference type="SUPFAM" id="SSF49785">
    <property type="entry name" value="Galactose-binding domain-like"/>
    <property type="match status" value="1"/>
</dbReference>
<proteinExistence type="inferred from homology"/>
<feature type="domain" description="Glycoside hydrolase family 2 immunoglobulin-like beta-sandwich" evidence="6">
    <location>
        <begin position="183"/>
        <end position="280"/>
    </location>
</feature>
<dbReference type="InterPro" id="IPR013783">
    <property type="entry name" value="Ig-like_fold"/>
</dbReference>
<comment type="catalytic activity">
    <reaction evidence="1">
        <text>Hydrolysis of terminal non-reducing beta-D-galactose residues in beta-D-galactosides.</text>
        <dbReference type="EC" id="3.2.1.23"/>
    </reaction>
</comment>
<dbReference type="PATRIC" id="fig|861299.3.peg.4779"/>
<keyword evidence="10" id="KW-1185">Reference proteome</keyword>
<dbReference type="RefSeq" id="WP_025413613.1">
    <property type="nucleotide sequence ID" value="NZ_CP007129.1"/>
</dbReference>
<dbReference type="Pfam" id="PF02837">
    <property type="entry name" value="Glyco_hydro_2_N"/>
    <property type="match status" value="1"/>
</dbReference>
<dbReference type="Gene3D" id="2.70.98.10">
    <property type="match status" value="1"/>
</dbReference>
<evidence type="ECO:0000313" key="10">
    <source>
        <dbReference type="Proteomes" id="UP000019151"/>
    </source>
</evidence>
<dbReference type="GO" id="GO:0005990">
    <property type="term" value="P:lactose catabolic process"/>
    <property type="evidence" value="ECO:0007669"/>
    <property type="project" value="TreeGrafter"/>
</dbReference>
<dbReference type="Pfam" id="PF00703">
    <property type="entry name" value="Glyco_hydro_2"/>
    <property type="match status" value="1"/>
</dbReference>
<feature type="domain" description="Glycoside hydrolase family 2 catalytic" evidence="7">
    <location>
        <begin position="288"/>
        <end position="405"/>
    </location>
</feature>
<protein>
    <recommendedName>
        <fullName evidence="3">beta-galactosidase</fullName>
        <ecNumber evidence="3">3.2.1.23</ecNumber>
    </recommendedName>
</protein>
<dbReference type="InParanoid" id="W0RRR6"/>
<evidence type="ECO:0000256" key="2">
    <source>
        <dbReference type="ARBA" id="ARBA00007401"/>
    </source>
</evidence>
<dbReference type="KEGG" id="gba:J421_4728"/>
<dbReference type="InterPro" id="IPR050347">
    <property type="entry name" value="Bact_Beta-galactosidase"/>
</dbReference>
<sequence>MTRWLVALTFLGLPIGAQPTETLMLSGPDKDHTVPWEFRMSSGQNAGRWTTIAVPSNWELQKFGTYSYGRDVDPPDRGAYRRRFQVPAAWRGKAVRLVFEGVMTDATVRVNGASAGPTHRGGFYRFTYDVTPLLKYGEENVIEADVDEHSADESVNRAERQGDFWVFGGIYRPVYLEAMPARHIDRVAVDARADGTLRVDAYVGTSDSSRLDGARVTAQVLALDGRPLGGALAGTATGGVATLRGRVAGVRPWNPEEPNRYRLRVALAGGHTVTETIGFRTVEVRPEDGVYVNGTKVRLKGVNRHTFWPEAGRTTSRAISEMDVNLIKDMNMNAVRMSHYPPDPHFLDVADSLGLFVLDELTGWQRNYDTPVGETLVRELVVRDVNHPSIVLWDNGNEGGFNFDLDDDFAKWDPQGRKVMHPWTLHDGINTAHYRPLACCAGRVFQGRDLVMPTEVQHGLYDGGHGAGLADYWNAALADPRWAGMFLWDLVDQGVLRTDLPGDTLDTEGNRGADGIVGPHREKEASFYTIKKIWSPVHLDLGDVETLPPTFDGRFVAENRYDYTNLDRVRFAWQLVDFPAPSDRRTGHTVAVRGTAAAPSVAPGMRGVLALGLPAEWARHDALYLTATDPHGRELYTWTWMLRSPRAVAQRVVPNEARGPAVTATETADRIALAAGDVRVEIDRATGRLVRLARGSASLPLADGPRLVGGAEGKLTALTHRADGADHVVEATYDGALRSGRWRLRPDGWLGLDYRYELNGEVDAAGITFDLPDSAVTAMRWLGRGPYRVWKNRREGVEYDVWRKPYNDAVTGLVWQYPEFKGFHANLHWAVLETRPLALTVVTPEPDLFLRVLTPRLPNAEDRKMTPGATAVEFPPGGLSFLHAIPPIGNKFMTPAQISPSGRKNLVQRSSRGTEVPDYTASVWFYAGEPPAR</sequence>
<gene>
    <name evidence="9" type="ORF">J421_4728</name>
</gene>
<evidence type="ECO:0000256" key="1">
    <source>
        <dbReference type="ARBA" id="ARBA00001412"/>
    </source>
</evidence>
<evidence type="ECO:0000256" key="4">
    <source>
        <dbReference type="ARBA" id="ARBA00022801"/>
    </source>
</evidence>
<reference evidence="9 10" key="1">
    <citation type="journal article" date="2014" name="Genome Announc.">
        <title>Genome Sequence and Methylome of Soil Bacterium Gemmatirosa kalamazoonensis KBS708T, a Member of the Rarely Cultivated Gemmatimonadetes Phylum.</title>
        <authorList>
            <person name="Debruyn J.M."/>
            <person name="Radosevich M."/>
            <person name="Wommack K.E."/>
            <person name="Polson S.W."/>
            <person name="Hauser L.J."/>
            <person name="Fawaz M.N."/>
            <person name="Korlach J."/>
            <person name="Tsai Y.C."/>
        </authorList>
    </citation>
    <scope>NUCLEOTIDE SEQUENCE [LARGE SCALE GENOMIC DNA]</scope>
    <source>
        <strain evidence="9 10">KBS708</strain>
        <plasmid evidence="10">Plasmid 1</plasmid>
    </source>
</reference>
<dbReference type="PANTHER" id="PTHR46323:SF2">
    <property type="entry name" value="BETA-GALACTOSIDASE"/>
    <property type="match status" value="1"/>
</dbReference>
<evidence type="ECO:0000259" key="6">
    <source>
        <dbReference type="Pfam" id="PF00703"/>
    </source>
</evidence>
<dbReference type="PANTHER" id="PTHR46323">
    <property type="entry name" value="BETA-GALACTOSIDASE"/>
    <property type="match status" value="1"/>
</dbReference>
<dbReference type="InterPro" id="IPR006103">
    <property type="entry name" value="Glyco_hydro_2_cat"/>
</dbReference>
<dbReference type="InterPro" id="IPR014718">
    <property type="entry name" value="GH-type_carb-bd"/>
</dbReference>
<evidence type="ECO:0000259" key="8">
    <source>
        <dbReference type="Pfam" id="PF02837"/>
    </source>
</evidence>
<dbReference type="InterPro" id="IPR006104">
    <property type="entry name" value="Glyco_hydro_2_N"/>
</dbReference>
<evidence type="ECO:0000259" key="7">
    <source>
        <dbReference type="Pfam" id="PF02836"/>
    </source>
</evidence>